<dbReference type="PANTHER" id="PTHR24652">
    <property type="entry name" value="LOW-DENSITY LIPOPROTEIN RECEPTOR CLASS A DOMAIN-CONTAINING PROTEIN 2"/>
    <property type="match status" value="1"/>
</dbReference>
<organism evidence="3 4">
    <name type="scientific">Aphis craccivora</name>
    <name type="common">Cowpea aphid</name>
    <dbReference type="NCBI Taxonomy" id="307492"/>
    <lineage>
        <taxon>Eukaryota</taxon>
        <taxon>Metazoa</taxon>
        <taxon>Ecdysozoa</taxon>
        <taxon>Arthropoda</taxon>
        <taxon>Hexapoda</taxon>
        <taxon>Insecta</taxon>
        <taxon>Pterygota</taxon>
        <taxon>Neoptera</taxon>
        <taxon>Paraneoptera</taxon>
        <taxon>Hemiptera</taxon>
        <taxon>Sternorrhyncha</taxon>
        <taxon>Aphidomorpha</taxon>
        <taxon>Aphidoidea</taxon>
        <taxon>Aphididae</taxon>
        <taxon>Aphidini</taxon>
        <taxon>Aphis</taxon>
        <taxon>Aphis</taxon>
    </lineage>
</organism>
<dbReference type="Proteomes" id="UP000478052">
    <property type="component" value="Unassembled WGS sequence"/>
</dbReference>
<comment type="caution">
    <text evidence="2">Lacks conserved residue(s) required for the propagation of feature annotation.</text>
</comment>
<keyword evidence="4" id="KW-1185">Reference proteome</keyword>
<dbReference type="InterPro" id="IPR042333">
    <property type="entry name" value="LRAD2/Mig-13-like"/>
</dbReference>
<evidence type="ECO:0000256" key="1">
    <source>
        <dbReference type="ARBA" id="ARBA00023157"/>
    </source>
</evidence>
<sequence>MYMYLAEVFPIIFLRCKTGKERFNNMDKIVYGVYVVYPMRTPLDVVTLYLYHKTKPISIKGNCSVVRCRLVLNLDISLLFKVSISSGLIHIPFLRFTRACSVANEFACTNGRCIPNQLECDGFDHCGDNSDESSQCFEAHVAYTVPTYNNVFIILRKERGAFLLSVRTTKPMDFHYPRLKVIQGITWKLHESSS</sequence>
<dbReference type="PROSITE" id="PS50068">
    <property type="entry name" value="LDLRA_2"/>
    <property type="match status" value="1"/>
</dbReference>
<gene>
    <name evidence="3" type="ORF">FWK35_00009204</name>
</gene>
<dbReference type="OrthoDB" id="6630720at2759"/>
<evidence type="ECO:0000313" key="3">
    <source>
        <dbReference type="EMBL" id="KAF0758165.1"/>
    </source>
</evidence>
<proteinExistence type="predicted"/>
<reference evidence="3 4" key="1">
    <citation type="submission" date="2019-08" db="EMBL/GenBank/DDBJ databases">
        <title>Whole genome of Aphis craccivora.</title>
        <authorList>
            <person name="Voronova N.V."/>
            <person name="Shulinski R.S."/>
            <person name="Bandarenka Y.V."/>
            <person name="Zhorov D.G."/>
            <person name="Warner D."/>
        </authorList>
    </citation>
    <scope>NUCLEOTIDE SEQUENCE [LARGE SCALE GENOMIC DNA]</scope>
    <source>
        <strain evidence="3">180601</strain>
        <tissue evidence="3">Whole Body</tissue>
    </source>
</reference>
<name>A0A6G0YLA1_APHCR</name>
<dbReference type="SUPFAM" id="SSF57424">
    <property type="entry name" value="LDL receptor-like module"/>
    <property type="match status" value="1"/>
</dbReference>
<dbReference type="InterPro" id="IPR036055">
    <property type="entry name" value="LDL_receptor-like_sf"/>
</dbReference>
<dbReference type="Gene3D" id="4.10.400.10">
    <property type="entry name" value="Low-density Lipoprotein Receptor"/>
    <property type="match status" value="1"/>
</dbReference>
<dbReference type="InterPro" id="IPR002172">
    <property type="entry name" value="LDrepeatLR_classA_rpt"/>
</dbReference>
<dbReference type="Pfam" id="PF00057">
    <property type="entry name" value="Ldl_recept_a"/>
    <property type="match status" value="1"/>
</dbReference>
<evidence type="ECO:0000313" key="4">
    <source>
        <dbReference type="Proteomes" id="UP000478052"/>
    </source>
</evidence>
<comment type="caution">
    <text evidence="3">The sequence shown here is derived from an EMBL/GenBank/DDBJ whole genome shotgun (WGS) entry which is preliminary data.</text>
</comment>
<dbReference type="CDD" id="cd00112">
    <property type="entry name" value="LDLa"/>
    <property type="match status" value="1"/>
</dbReference>
<dbReference type="InterPro" id="IPR023415">
    <property type="entry name" value="LDLR_class-A_CS"/>
</dbReference>
<accession>A0A6G0YLA1</accession>
<dbReference type="SMART" id="SM00192">
    <property type="entry name" value="LDLa"/>
    <property type="match status" value="1"/>
</dbReference>
<dbReference type="EMBL" id="VUJU01003364">
    <property type="protein sequence ID" value="KAF0758165.1"/>
    <property type="molecule type" value="Genomic_DNA"/>
</dbReference>
<feature type="disulfide bond" evidence="2">
    <location>
        <begin position="108"/>
        <end position="126"/>
    </location>
</feature>
<dbReference type="AlphaFoldDB" id="A0A6G0YLA1"/>
<protein>
    <submittedName>
        <fullName evidence="3">CUB domain-containing protein</fullName>
    </submittedName>
</protein>
<evidence type="ECO:0000256" key="2">
    <source>
        <dbReference type="PROSITE-ProRule" id="PRU00124"/>
    </source>
</evidence>
<dbReference type="PROSITE" id="PS01209">
    <property type="entry name" value="LDLRA_1"/>
    <property type="match status" value="1"/>
</dbReference>
<keyword evidence="1 2" id="KW-1015">Disulfide bond</keyword>